<organism evidence="10 11">
    <name type="scientific">Acetobacter musti</name>
    <dbReference type="NCBI Taxonomy" id="864732"/>
    <lineage>
        <taxon>Bacteria</taxon>
        <taxon>Pseudomonadati</taxon>
        <taxon>Pseudomonadota</taxon>
        <taxon>Alphaproteobacteria</taxon>
        <taxon>Acetobacterales</taxon>
        <taxon>Acetobacteraceae</taxon>
        <taxon>Acetobacter</taxon>
    </lineage>
</organism>
<evidence type="ECO:0000256" key="8">
    <source>
        <dbReference type="SAM" id="MobiDB-lite"/>
    </source>
</evidence>
<evidence type="ECO:0000313" key="11">
    <source>
        <dbReference type="Proteomes" id="UP000635278"/>
    </source>
</evidence>
<protein>
    <submittedName>
        <fullName evidence="10">Uracil-DNA glycosylase</fullName>
    </submittedName>
</protein>
<dbReference type="InterPro" id="IPR036895">
    <property type="entry name" value="Uracil-DNA_glycosylase-like_sf"/>
</dbReference>
<dbReference type="EMBL" id="WOTB01000002">
    <property type="protein sequence ID" value="NHN83410.1"/>
    <property type="molecule type" value="Genomic_DNA"/>
</dbReference>
<dbReference type="Gene3D" id="3.40.470.10">
    <property type="entry name" value="Uracil-DNA glycosylase-like domain"/>
    <property type="match status" value="1"/>
</dbReference>
<evidence type="ECO:0000313" key="10">
    <source>
        <dbReference type="EMBL" id="NHN83410.1"/>
    </source>
</evidence>
<dbReference type="PANTHER" id="PTHR33693:SF3">
    <property type="entry name" value="TYPE-5 URACIL-DNA GLYCOSYLASE"/>
    <property type="match status" value="1"/>
</dbReference>
<reference evidence="10 11" key="1">
    <citation type="journal article" date="2020" name="Int. J. Syst. Evol. Microbiol.">
        <title>Novel acetic acid bacteria from cider fermentations: Acetobacter conturbans sp. nov. and Acetobacter fallax sp. nov.</title>
        <authorList>
            <person name="Sombolestani A.S."/>
            <person name="Cleenwerck I."/>
            <person name="Cnockaert M."/>
            <person name="Borremans W."/>
            <person name="Wieme A.D."/>
            <person name="De Vuyst L."/>
            <person name="Vandamme P."/>
        </authorList>
    </citation>
    <scope>NUCLEOTIDE SEQUENCE [LARGE SCALE GENOMIC DNA]</scope>
    <source>
        <strain evidence="10 11">LMG 30640</strain>
    </source>
</reference>
<evidence type="ECO:0000256" key="6">
    <source>
        <dbReference type="ARBA" id="ARBA00023014"/>
    </source>
</evidence>
<evidence type="ECO:0000256" key="5">
    <source>
        <dbReference type="ARBA" id="ARBA00023004"/>
    </source>
</evidence>
<keyword evidence="1" id="KW-0004">4Fe-4S</keyword>
<keyword evidence="7" id="KW-0234">DNA repair</keyword>
<dbReference type="Proteomes" id="UP000635278">
    <property type="component" value="Unassembled WGS sequence"/>
</dbReference>
<dbReference type="PANTHER" id="PTHR33693">
    <property type="entry name" value="TYPE-5 URACIL-DNA GLYCOSYLASE"/>
    <property type="match status" value="1"/>
</dbReference>
<proteinExistence type="predicted"/>
<dbReference type="SUPFAM" id="SSF52141">
    <property type="entry name" value="Uracil-DNA glycosylase-like"/>
    <property type="match status" value="1"/>
</dbReference>
<evidence type="ECO:0000256" key="2">
    <source>
        <dbReference type="ARBA" id="ARBA00022723"/>
    </source>
</evidence>
<keyword evidence="11" id="KW-1185">Reference proteome</keyword>
<evidence type="ECO:0000256" key="3">
    <source>
        <dbReference type="ARBA" id="ARBA00022763"/>
    </source>
</evidence>
<dbReference type="Pfam" id="PF03167">
    <property type="entry name" value="UDG"/>
    <property type="match status" value="1"/>
</dbReference>
<dbReference type="InterPro" id="IPR051536">
    <property type="entry name" value="UDG_Type-4/5"/>
</dbReference>
<sequence>MSFASRSGAHEEERHLPVPETGPVSTGYAPIIEAAHAREPAADCALCPRLVAHREADCTPDSAGRDGPVPSVGSRNAPLLIVSLAPGRQAARDAFRPFADEHAASLLYEALHTAGLAETPAPPAVHDFPEQTLYRIVCTTRCRSPENLPQPSEIVACNQFLKSELQTMPNLRVVLALGVLAHNATVAACGIPFSRTGFHPGEITSLPDGLRIADSHHLSRHNIESGIVTRKTFRHLVSKISEEIR</sequence>
<evidence type="ECO:0000256" key="4">
    <source>
        <dbReference type="ARBA" id="ARBA00022801"/>
    </source>
</evidence>
<evidence type="ECO:0000256" key="1">
    <source>
        <dbReference type="ARBA" id="ARBA00022485"/>
    </source>
</evidence>
<name>A0ABX0JL66_9PROT</name>
<feature type="compositionally biased region" description="Basic and acidic residues" evidence="8">
    <location>
        <begin position="8"/>
        <end position="17"/>
    </location>
</feature>
<dbReference type="SMART" id="SM00986">
    <property type="entry name" value="UDG"/>
    <property type="match status" value="1"/>
</dbReference>
<evidence type="ECO:0000259" key="9">
    <source>
        <dbReference type="SMART" id="SM00986"/>
    </source>
</evidence>
<accession>A0ABX0JL66</accession>
<dbReference type="SMART" id="SM00987">
    <property type="entry name" value="UreE_C"/>
    <property type="match status" value="1"/>
</dbReference>
<keyword evidence="5" id="KW-0408">Iron</keyword>
<keyword evidence="3" id="KW-0227">DNA damage</keyword>
<keyword evidence="6" id="KW-0411">Iron-sulfur</keyword>
<evidence type="ECO:0000256" key="7">
    <source>
        <dbReference type="ARBA" id="ARBA00023204"/>
    </source>
</evidence>
<dbReference type="InterPro" id="IPR005122">
    <property type="entry name" value="Uracil-DNA_glycosylase-like"/>
</dbReference>
<keyword evidence="2" id="KW-0479">Metal-binding</keyword>
<comment type="caution">
    <text evidence="10">The sequence shown here is derived from an EMBL/GenBank/DDBJ whole genome shotgun (WGS) entry which is preliminary data.</text>
</comment>
<feature type="domain" description="Uracil-DNA glycosylase-like" evidence="9">
    <location>
        <begin position="70"/>
        <end position="237"/>
    </location>
</feature>
<gene>
    <name evidence="10" type="ORF">GOB93_01995</name>
</gene>
<keyword evidence="4" id="KW-0378">Hydrolase</keyword>
<feature type="region of interest" description="Disordered" evidence="8">
    <location>
        <begin position="1"/>
        <end position="24"/>
    </location>
</feature>